<evidence type="ECO:0000313" key="2">
    <source>
        <dbReference type="EnsemblPlants" id="cds.evm.model.01.1014"/>
    </source>
</evidence>
<reference evidence="2" key="2">
    <citation type="submission" date="2021-03" db="UniProtKB">
        <authorList>
            <consortium name="EnsemblPlants"/>
        </authorList>
    </citation>
    <scope>IDENTIFICATION</scope>
</reference>
<sequence length="457" mass="51816">MLERMGFDGRWINLVMFCVSSVSFYIAHGGQEMGPIVASRGIRQGDPLSPYLFILCAEGFSCFLRSYEHSGLLTGCKIARHAPNISHMLFADDSYIYCKATEEEAYNIKELLHTFELASGQKINFSKSSVFYSCNTAVGLRDTICDLLGIFEADENGSYLGLPYSIVDTCKELERLMAKFWWSTGSTQTKGTSWMSWNRMCRHKHAGGLGFRDLRDFNLALLGKQGWRLLTHDSSLVGRVFKAKYYSTTTILKAELGDNPSFVWRSKVEAKELLDRDEALIFSIQLSDNVLEDRWCWKFEKHGGYTVNSAYKHLQVLKGAWPAVQPSNLWRTIWDLKVPPKVYNFLRRAASGCLPSCVQLQKRHVPISAIGPGAVNRGKVDELEKLAMVAWTIWRAHQYKIAQERRGFSLSHLATDGVKYEQWERPNGNKIKVNVDRALFAQEGRFGLGCLARDNTG</sequence>
<accession>A0A803NF95</accession>
<keyword evidence="3" id="KW-1185">Reference proteome</keyword>
<organism evidence="2 3">
    <name type="scientific">Cannabis sativa</name>
    <name type="common">Hemp</name>
    <name type="synonym">Marijuana</name>
    <dbReference type="NCBI Taxonomy" id="3483"/>
    <lineage>
        <taxon>Eukaryota</taxon>
        <taxon>Viridiplantae</taxon>
        <taxon>Streptophyta</taxon>
        <taxon>Embryophyta</taxon>
        <taxon>Tracheophyta</taxon>
        <taxon>Spermatophyta</taxon>
        <taxon>Magnoliopsida</taxon>
        <taxon>eudicotyledons</taxon>
        <taxon>Gunneridae</taxon>
        <taxon>Pentapetalae</taxon>
        <taxon>rosids</taxon>
        <taxon>fabids</taxon>
        <taxon>Rosales</taxon>
        <taxon>Cannabaceae</taxon>
        <taxon>Cannabis</taxon>
    </lineage>
</organism>
<proteinExistence type="predicted"/>
<dbReference type="PROSITE" id="PS50878">
    <property type="entry name" value="RT_POL"/>
    <property type="match status" value="1"/>
</dbReference>
<dbReference type="PANTHER" id="PTHR33116">
    <property type="entry name" value="REVERSE TRANSCRIPTASE ZINC-BINDING DOMAIN-CONTAINING PROTEIN-RELATED-RELATED"/>
    <property type="match status" value="1"/>
</dbReference>
<dbReference type="Pfam" id="PF00078">
    <property type="entry name" value="RVT_1"/>
    <property type="match status" value="1"/>
</dbReference>
<dbReference type="Proteomes" id="UP000596661">
    <property type="component" value="Chromosome 1"/>
</dbReference>
<dbReference type="PANTHER" id="PTHR33116:SF86">
    <property type="entry name" value="REVERSE TRANSCRIPTASE DOMAIN-CONTAINING PROTEIN"/>
    <property type="match status" value="1"/>
</dbReference>
<reference evidence="2" key="1">
    <citation type="submission" date="2018-11" db="EMBL/GenBank/DDBJ databases">
        <authorList>
            <person name="Grassa J C."/>
        </authorList>
    </citation>
    <scope>NUCLEOTIDE SEQUENCE [LARGE SCALE GENOMIC DNA]</scope>
</reference>
<dbReference type="EMBL" id="UZAU01000018">
    <property type="status" value="NOT_ANNOTATED_CDS"/>
    <property type="molecule type" value="Genomic_DNA"/>
</dbReference>
<dbReference type="AlphaFoldDB" id="A0A803NF95"/>
<dbReference type="InterPro" id="IPR000477">
    <property type="entry name" value="RT_dom"/>
</dbReference>
<name>A0A803NF95_CANSA</name>
<feature type="domain" description="Reverse transcriptase" evidence="1">
    <location>
        <begin position="1"/>
        <end position="164"/>
    </location>
</feature>
<dbReference type="EnsemblPlants" id="evm.model.01.1014">
    <property type="protein sequence ID" value="cds.evm.model.01.1014"/>
    <property type="gene ID" value="evm.TU.01.1014"/>
</dbReference>
<protein>
    <recommendedName>
        <fullName evidence="1">Reverse transcriptase domain-containing protein</fullName>
    </recommendedName>
</protein>
<evidence type="ECO:0000259" key="1">
    <source>
        <dbReference type="PROSITE" id="PS50878"/>
    </source>
</evidence>
<dbReference type="Gramene" id="evm.model.01.1014">
    <property type="protein sequence ID" value="cds.evm.model.01.1014"/>
    <property type="gene ID" value="evm.TU.01.1014"/>
</dbReference>
<evidence type="ECO:0000313" key="3">
    <source>
        <dbReference type="Proteomes" id="UP000596661"/>
    </source>
</evidence>